<evidence type="ECO:0000313" key="1">
    <source>
        <dbReference type="EMBL" id="KDD65552.1"/>
    </source>
</evidence>
<dbReference type="AlphaFoldDB" id="A0A059KU20"/>
<dbReference type="Gene3D" id="3.30.565.10">
    <property type="entry name" value="Histidine kinase-like ATPase, C-terminal domain"/>
    <property type="match status" value="1"/>
</dbReference>
<evidence type="ECO:0000313" key="2">
    <source>
        <dbReference type="Proteomes" id="UP000026739"/>
    </source>
</evidence>
<dbReference type="Pfam" id="PF13589">
    <property type="entry name" value="HATPase_c_3"/>
    <property type="match status" value="1"/>
</dbReference>
<dbReference type="RefSeq" id="WP_033061709.1">
    <property type="nucleotide sequence ID" value="NZ_AZQQ01000108.1"/>
</dbReference>
<dbReference type="SUPFAM" id="SSF55874">
    <property type="entry name" value="ATPase domain of HSP90 chaperone/DNA topoisomerase II/histidine kinase"/>
    <property type="match status" value="1"/>
</dbReference>
<proteinExistence type="predicted"/>
<gene>
    <name evidence="1" type="ORF">V466_27925</name>
</gene>
<organism evidence="1 2">
    <name type="scientific">Pseudomonas mandelii PD30</name>
    <dbReference type="NCBI Taxonomy" id="1419583"/>
    <lineage>
        <taxon>Bacteria</taxon>
        <taxon>Pseudomonadati</taxon>
        <taxon>Pseudomonadota</taxon>
        <taxon>Gammaproteobacteria</taxon>
        <taxon>Pseudomonadales</taxon>
        <taxon>Pseudomonadaceae</taxon>
        <taxon>Pseudomonas</taxon>
    </lineage>
</organism>
<protein>
    <submittedName>
        <fullName evidence="1">DNA mismatch repair protein</fullName>
    </submittedName>
</protein>
<dbReference type="EMBL" id="AZQQ01000108">
    <property type="protein sequence ID" value="KDD65552.1"/>
    <property type="molecule type" value="Genomic_DNA"/>
</dbReference>
<accession>A0A059KU20</accession>
<dbReference type="eggNOG" id="COG0323">
    <property type="taxonomic scope" value="Bacteria"/>
</dbReference>
<comment type="caution">
    <text evidence="1">The sequence shown here is derived from an EMBL/GenBank/DDBJ whole genome shotgun (WGS) entry which is preliminary data.</text>
</comment>
<name>A0A059KU20_9PSED</name>
<dbReference type="Proteomes" id="UP000026739">
    <property type="component" value="Unassembled WGS sequence"/>
</dbReference>
<reference evidence="1 2" key="1">
    <citation type="submission" date="2013-12" db="EMBL/GenBank/DDBJ databases">
        <authorList>
            <person name="Formusa P.A."/>
            <person name="Habash M."/>
            <person name="Lee H."/>
            <person name="Trevors J.T."/>
        </authorList>
    </citation>
    <scope>NUCLEOTIDE SEQUENCE [LARGE SCALE GENOMIC DNA]</scope>
    <source>
        <strain evidence="1 2">PD30</strain>
    </source>
</reference>
<sequence length="663" mass="75293">MDFVARDFSGSNTITHSGITKHFKNVEPWHALAELVWNGLDAGASTVKIEIESTEIGGTVSVTILDNGTGINIDKPHDNFRRFNDSLKKDSFDSHGSQGRGRLAFHKICHTATWFTRFEDIDARIVVLSSNLSDVDGKTIQQQEQHSLLSGVKSGTCVALTNFDKNLPTDSFLISEFSKEFGPHLVLMPEKTITINGIKILPQSHTKTSIAIKTNSAIFDIDLVQWNEKPGAEKSYLYFISSKLKTIYKQYSSLNKKRDYYTSVFIKSPFLERYLKEDDSLSEPFSSFLTTEDFRVLIRDLNAFLRHSYAEFLVGKAQEQIDAFEKAGDFPDYQGLDPAESKWRLSHVKEIVKAVLIREPKLFVGGNKTQRRLIIRLLDRLSVSNENSGIFDVLESVLNLDAAAMTQLASQLKKTKLDNIIQTIELLQHRELAVSQLKEVMNIHYKDVLETPDLQKVIESNTWLFGPAYEILGAEEDTFTTTAKNLRSKIKNIDEVNLEDLASGVEIDGANRQVDLLLIRKKLQLDARGRKFFRCVIVEIKRPGVSLNNKHLQQLDEYASILSHYPEFNSDLTKFELILVGRNISKEAYTIHSRLKTSQIYGEPGLVTSDDKIKTYIKTWPTIFDEFEISNDYLLDRLKTQRASLSSSSKEELLESLQNETVQ</sequence>
<dbReference type="InterPro" id="IPR036890">
    <property type="entry name" value="HATPase_C_sf"/>
</dbReference>